<protein>
    <recommendedName>
        <fullName evidence="6">Cytochrome b5 heme-binding domain-containing protein</fullName>
    </recommendedName>
</protein>
<dbReference type="PROSITE" id="PS00191">
    <property type="entry name" value="CYTOCHROME_B5_1"/>
    <property type="match status" value="1"/>
</dbReference>
<comment type="caution">
    <text evidence="7">The sequence shown here is derived from an EMBL/GenBank/DDBJ whole genome shotgun (WGS) entry which is preliminary data.</text>
</comment>
<dbReference type="InterPro" id="IPR018506">
    <property type="entry name" value="Cyt_B5_heme-BS"/>
</dbReference>
<comment type="similarity">
    <text evidence="4 5">Belongs to the cytochrome b5 family.</text>
</comment>
<dbReference type="Pfam" id="PF00173">
    <property type="entry name" value="Cyt-b5"/>
    <property type="match status" value="1"/>
</dbReference>
<organism evidence="7 8">
    <name type="scientific">Perkinsus olseni</name>
    <name type="common">Perkinsus atlanticus</name>
    <dbReference type="NCBI Taxonomy" id="32597"/>
    <lineage>
        <taxon>Eukaryota</taxon>
        <taxon>Sar</taxon>
        <taxon>Alveolata</taxon>
        <taxon>Perkinsozoa</taxon>
        <taxon>Perkinsea</taxon>
        <taxon>Perkinsida</taxon>
        <taxon>Perkinsidae</taxon>
        <taxon>Perkinsus</taxon>
    </lineage>
</organism>
<feature type="non-terminal residue" evidence="7">
    <location>
        <position position="155"/>
    </location>
</feature>
<dbReference type="PANTHER" id="PTHR19359">
    <property type="entry name" value="CYTOCHROME B5"/>
    <property type="match status" value="1"/>
</dbReference>
<keyword evidence="8" id="KW-1185">Reference proteome</keyword>
<keyword evidence="1 5" id="KW-0349">Heme</keyword>
<dbReference type="GO" id="GO:0020037">
    <property type="term" value="F:heme binding"/>
    <property type="evidence" value="ECO:0007669"/>
    <property type="project" value="UniProtKB-UniRule"/>
</dbReference>
<feature type="domain" description="Cytochrome b5 heme-binding" evidence="6">
    <location>
        <begin position="107"/>
        <end position="155"/>
    </location>
</feature>
<dbReference type="Proteomes" id="UP000553632">
    <property type="component" value="Unassembled WGS sequence"/>
</dbReference>
<dbReference type="GO" id="GO:0046872">
    <property type="term" value="F:metal ion binding"/>
    <property type="evidence" value="ECO:0007669"/>
    <property type="project" value="UniProtKB-UniRule"/>
</dbReference>
<accession>A0A7J6UNN7</accession>
<dbReference type="SUPFAM" id="SSF55856">
    <property type="entry name" value="Cytochrome b5-like heme/steroid binding domain"/>
    <property type="match status" value="1"/>
</dbReference>
<gene>
    <name evidence="7" type="ORF">FOZ63_015788</name>
</gene>
<evidence type="ECO:0000256" key="2">
    <source>
        <dbReference type="ARBA" id="ARBA00022723"/>
    </source>
</evidence>
<keyword evidence="3 5" id="KW-0408">Iron</keyword>
<dbReference type="EMBL" id="JABANO010000875">
    <property type="protein sequence ID" value="KAF4758884.1"/>
    <property type="molecule type" value="Genomic_DNA"/>
</dbReference>
<feature type="non-terminal residue" evidence="7">
    <location>
        <position position="1"/>
    </location>
</feature>
<dbReference type="GO" id="GO:0016020">
    <property type="term" value="C:membrane"/>
    <property type="evidence" value="ECO:0007669"/>
    <property type="project" value="TreeGrafter"/>
</dbReference>
<evidence type="ECO:0000313" key="7">
    <source>
        <dbReference type="EMBL" id="KAF4758884.1"/>
    </source>
</evidence>
<evidence type="ECO:0000259" key="6">
    <source>
        <dbReference type="PROSITE" id="PS50255"/>
    </source>
</evidence>
<evidence type="ECO:0000313" key="8">
    <source>
        <dbReference type="Proteomes" id="UP000553632"/>
    </source>
</evidence>
<evidence type="ECO:0000256" key="5">
    <source>
        <dbReference type="RuleBase" id="RU362121"/>
    </source>
</evidence>
<dbReference type="PROSITE" id="PS50255">
    <property type="entry name" value="CYTOCHROME_B5_2"/>
    <property type="match status" value="1"/>
</dbReference>
<sequence length="155" mass="16896">FLLSSRHMNRWSGFFRPAICRAISTISKQAPSCCTLGVGIVNGMPYAELSDGGSYRRTSAALVFAAAASAALLYCDSQRSGHSRCEEATVDDEKKFHPNFGQPVEGLRTYKASEVAEHNEEGLSVWVTFKEGVYDITDFVKEHPGGKEKILMAAG</sequence>
<evidence type="ECO:0000256" key="4">
    <source>
        <dbReference type="ARBA" id="ARBA00038168"/>
    </source>
</evidence>
<evidence type="ECO:0000256" key="1">
    <source>
        <dbReference type="ARBA" id="ARBA00022617"/>
    </source>
</evidence>
<keyword evidence="2 5" id="KW-0479">Metal-binding</keyword>
<dbReference type="Gene3D" id="3.10.120.10">
    <property type="entry name" value="Cytochrome b5-like heme/steroid binding domain"/>
    <property type="match status" value="1"/>
</dbReference>
<dbReference type="InterPro" id="IPR001199">
    <property type="entry name" value="Cyt_B5-like_heme/steroid-bd"/>
</dbReference>
<dbReference type="AlphaFoldDB" id="A0A7J6UNN7"/>
<dbReference type="InterPro" id="IPR050668">
    <property type="entry name" value="Cytochrome_b5"/>
</dbReference>
<name>A0A7J6UNN7_PEROL</name>
<dbReference type="PANTHER" id="PTHR19359:SF14">
    <property type="entry name" value="CYTOCHROME B5 A"/>
    <property type="match status" value="1"/>
</dbReference>
<reference evidence="7 8" key="1">
    <citation type="submission" date="2020-04" db="EMBL/GenBank/DDBJ databases">
        <title>Perkinsus olseni comparative genomics.</title>
        <authorList>
            <person name="Bogema D.R."/>
        </authorList>
    </citation>
    <scope>NUCLEOTIDE SEQUENCE [LARGE SCALE GENOMIC DNA]</scope>
    <source>
        <strain evidence="7 8">ATCC PRA-207</strain>
    </source>
</reference>
<proteinExistence type="inferred from homology"/>
<dbReference type="PRINTS" id="PR00363">
    <property type="entry name" value="CYTOCHROMEB5"/>
</dbReference>
<dbReference type="InterPro" id="IPR036400">
    <property type="entry name" value="Cyt_B5-like_heme/steroid_sf"/>
</dbReference>
<evidence type="ECO:0000256" key="3">
    <source>
        <dbReference type="ARBA" id="ARBA00023004"/>
    </source>
</evidence>